<organism evidence="2 3">
    <name type="scientific">Streptococcus acidominimus</name>
    <dbReference type="NCBI Taxonomy" id="1326"/>
    <lineage>
        <taxon>Bacteria</taxon>
        <taxon>Bacillati</taxon>
        <taxon>Bacillota</taxon>
        <taxon>Bacilli</taxon>
        <taxon>Lactobacillales</taxon>
        <taxon>Streptococcaceae</taxon>
        <taxon>Streptococcus</taxon>
    </lineage>
</organism>
<dbReference type="InterPro" id="IPR014966">
    <property type="entry name" value="FRG-dom"/>
</dbReference>
<proteinExistence type="predicted"/>
<reference evidence="3" key="1">
    <citation type="submission" date="2016-12" db="EMBL/GenBank/DDBJ databases">
        <authorList>
            <person name="Gulvik C.A."/>
        </authorList>
    </citation>
    <scope>NUCLEOTIDE SEQUENCE [LARGE SCALE GENOMIC DNA]</scope>
    <source>
        <strain evidence="3">ATCC 51725</strain>
    </source>
</reference>
<dbReference type="Pfam" id="PF08867">
    <property type="entry name" value="FRG"/>
    <property type="match status" value="1"/>
</dbReference>
<evidence type="ECO:0000313" key="3">
    <source>
        <dbReference type="Proteomes" id="UP000186437"/>
    </source>
</evidence>
<dbReference type="AlphaFoldDB" id="A0A1Q8EF87"/>
<dbReference type="EMBL" id="MSJL01000006">
    <property type="protein sequence ID" value="OLF50459.1"/>
    <property type="molecule type" value="Genomic_DNA"/>
</dbReference>
<keyword evidence="3" id="KW-1185">Reference proteome</keyword>
<sequence length="292" mass="35291">MYNGGDWQLFYLYKELIQFFTSDSFQDSCNYFRGQSHEYPLLPGILRKNVQNDYRQRFEYLYKRVANEFPEKISYFPLDTDNMGDREEQLALLQHYGLKTSLLDITKNPYIALLFMLSGLSHINQKCSPSLFFFKIDDEKHREKHLFTEVKKDRINERIIAQKGAFLNFDKIDSIKSYDIKKIKTYKIVLEYDEHFHKKSLREDIKRIEELLSMTQTNYTELGEYKQELEKKLSNSDYEILECLRHICEELIKKLKEYHYFKEDLFPDFERKIQYLAQHYEATTRKTLGLDN</sequence>
<dbReference type="Proteomes" id="UP000186437">
    <property type="component" value="Unassembled WGS sequence"/>
</dbReference>
<name>A0A1Q8EF87_STRAI</name>
<gene>
    <name evidence="2" type="ORF">BU200_02160</name>
</gene>
<feature type="domain" description="FRG" evidence="1">
    <location>
        <begin position="26"/>
        <end position="133"/>
    </location>
</feature>
<comment type="caution">
    <text evidence="2">The sequence shown here is derived from an EMBL/GenBank/DDBJ whole genome shotgun (WGS) entry which is preliminary data.</text>
</comment>
<protein>
    <recommendedName>
        <fullName evidence="1">FRG domain-containing protein</fullName>
    </recommendedName>
</protein>
<accession>A0A1Q8EF87</accession>
<evidence type="ECO:0000313" key="2">
    <source>
        <dbReference type="EMBL" id="OLF50459.1"/>
    </source>
</evidence>
<evidence type="ECO:0000259" key="1">
    <source>
        <dbReference type="SMART" id="SM00901"/>
    </source>
</evidence>
<dbReference type="SMART" id="SM00901">
    <property type="entry name" value="FRG"/>
    <property type="match status" value="1"/>
</dbReference>